<proteinExistence type="predicted"/>
<feature type="coiled-coil region" evidence="1">
    <location>
        <begin position="48"/>
        <end position="106"/>
    </location>
</feature>
<evidence type="ECO:0000313" key="3">
    <source>
        <dbReference type="EMBL" id="KKN33937.1"/>
    </source>
</evidence>
<dbReference type="EMBL" id="LAZR01002138">
    <property type="protein sequence ID" value="KKN33937.1"/>
    <property type="molecule type" value="Genomic_DNA"/>
</dbReference>
<sequence>MSEQAAEVSSDDGNGVDRDVDELGTLQAQVEDHHDCIEFLELQALDAAKSLKQAAATQEELRARVKRRGERLKEAEAEIARLSKEHEELAAVINSMVERLQELSDRLNAKAE</sequence>
<dbReference type="AlphaFoldDB" id="A0A0F9QA55"/>
<evidence type="ECO:0000256" key="1">
    <source>
        <dbReference type="SAM" id="Coils"/>
    </source>
</evidence>
<accession>A0A0F9QA55</accession>
<gene>
    <name evidence="3" type="ORF">LCGC14_0798550</name>
</gene>
<comment type="caution">
    <text evidence="3">The sequence shown here is derived from an EMBL/GenBank/DDBJ whole genome shotgun (WGS) entry which is preliminary data.</text>
</comment>
<organism evidence="3">
    <name type="scientific">marine sediment metagenome</name>
    <dbReference type="NCBI Taxonomy" id="412755"/>
    <lineage>
        <taxon>unclassified sequences</taxon>
        <taxon>metagenomes</taxon>
        <taxon>ecological metagenomes</taxon>
    </lineage>
</organism>
<reference evidence="3" key="1">
    <citation type="journal article" date="2015" name="Nature">
        <title>Complex archaea that bridge the gap between prokaryotes and eukaryotes.</title>
        <authorList>
            <person name="Spang A."/>
            <person name="Saw J.H."/>
            <person name="Jorgensen S.L."/>
            <person name="Zaremba-Niedzwiedzka K."/>
            <person name="Martijn J."/>
            <person name="Lind A.E."/>
            <person name="van Eijk R."/>
            <person name="Schleper C."/>
            <person name="Guy L."/>
            <person name="Ettema T.J."/>
        </authorList>
    </citation>
    <scope>NUCLEOTIDE SEQUENCE</scope>
</reference>
<feature type="region of interest" description="Disordered" evidence="2">
    <location>
        <begin position="1"/>
        <end position="25"/>
    </location>
</feature>
<keyword evidence="1" id="KW-0175">Coiled coil</keyword>
<evidence type="ECO:0000256" key="2">
    <source>
        <dbReference type="SAM" id="MobiDB-lite"/>
    </source>
</evidence>
<name>A0A0F9QA55_9ZZZZ</name>
<protein>
    <submittedName>
        <fullName evidence="3">Uncharacterized protein</fullName>
    </submittedName>
</protein>